<name>A0A1S1V8E6_9FIRM</name>
<dbReference type="GO" id="GO:0004853">
    <property type="term" value="F:uroporphyrinogen decarboxylase activity"/>
    <property type="evidence" value="ECO:0007669"/>
    <property type="project" value="InterPro"/>
</dbReference>
<evidence type="ECO:0000259" key="1">
    <source>
        <dbReference type="Pfam" id="PF01208"/>
    </source>
</evidence>
<protein>
    <submittedName>
        <fullName evidence="2">Methylcobalamin:coenzyme M methyltransferase</fullName>
    </submittedName>
</protein>
<dbReference type="GO" id="GO:0032259">
    <property type="term" value="P:methylation"/>
    <property type="evidence" value="ECO:0007669"/>
    <property type="project" value="UniProtKB-KW"/>
</dbReference>
<dbReference type="STRING" id="39480.EUAN_06570"/>
<dbReference type="PANTHER" id="PTHR47099">
    <property type="entry name" value="METHYLCOBAMIDE:COM METHYLTRANSFERASE MTBA"/>
    <property type="match status" value="1"/>
</dbReference>
<dbReference type="InterPro" id="IPR000257">
    <property type="entry name" value="Uroporphyrinogen_deCOase"/>
</dbReference>
<dbReference type="EMBL" id="MKIE01000002">
    <property type="protein sequence ID" value="OHW62873.1"/>
    <property type="molecule type" value="Genomic_DNA"/>
</dbReference>
<feature type="domain" description="Uroporphyrinogen decarboxylase (URO-D)" evidence="1">
    <location>
        <begin position="19"/>
        <end position="201"/>
    </location>
</feature>
<dbReference type="GO" id="GO:0006779">
    <property type="term" value="P:porphyrin-containing compound biosynthetic process"/>
    <property type="evidence" value="ECO:0007669"/>
    <property type="project" value="InterPro"/>
</dbReference>
<keyword evidence="2" id="KW-0808">Transferase</keyword>
<dbReference type="GO" id="GO:0008168">
    <property type="term" value="F:methyltransferase activity"/>
    <property type="evidence" value="ECO:0007669"/>
    <property type="project" value="UniProtKB-KW"/>
</dbReference>
<dbReference type="Pfam" id="PF01208">
    <property type="entry name" value="URO-D"/>
    <property type="match status" value="1"/>
</dbReference>
<dbReference type="AlphaFoldDB" id="A0A1S1V8E6"/>
<dbReference type="OrthoDB" id="2135496at2"/>
<comment type="caution">
    <text evidence="2">The sequence shown here is derived from an EMBL/GenBank/DDBJ whole genome shotgun (WGS) entry which is preliminary data.</text>
</comment>
<evidence type="ECO:0000313" key="2">
    <source>
        <dbReference type="EMBL" id="OHW62873.1"/>
    </source>
</evidence>
<dbReference type="Gene3D" id="3.20.20.210">
    <property type="match status" value="1"/>
</dbReference>
<accession>A0A1S1V8E6</accession>
<dbReference type="InterPro" id="IPR052024">
    <property type="entry name" value="Methanogen_methyltrans"/>
</dbReference>
<gene>
    <name evidence="2" type="ORF">EUAN_06570</name>
</gene>
<keyword evidence="2" id="KW-0489">Methyltransferase</keyword>
<sequence>MNKIVDFKCSYDNSAGVNSEVAQRTGLKFPEAHREWESIARLSLELKKYEKSDFCELPFCHTLEGEAMGGIINLGDENIGPRAKDYLCSSMEEVLELPDIDYSRGRIAEVLKAGNFLRREGEQVILYVSGPFTILNVLADPRQVFRSFRKSPELAEQVFNKLKNEILRFVEEAQKSGIKIISYGDSVGGLNILGPKLLEQTVDMFTYPLLKEFEVTLDDDSLVTLCPKTSFALIGTGKARWKDIDLGGSMRYSKACMSISGKAKFAGQMCIKNRGFELKNGIIKTVQLL</sequence>
<dbReference type="RefSeq" id="WP_071061664.1">
    <property type="nucleotide sequence ID" value="NZ_MKIE01000002.1"/>
</dbReference>
<evidence type="ECO:0000313" key="3">
    <source>
        <dbReference type="Proteomes" id="UP000180254"/>
    </source>
</evidence>
<dbReference type="Proteomes" id="UP000180254">
    <property type="component" value="Unassembled WGS sequence"/>
</dbReference>
<keyword evidence="3" id="KW-1185">Reference proteome</keyword>
<reference evidence="2 3" key="1">
    <citation type="submission" date="2016-09" db="EMBL/GenBank/DDBJ databases">
        <title>Genome sequence of Eubacterium angustum.</title>
        <authorList>
            <person name="Poehlein A."/>
            <person name="Daniel R."/>
        </authorList>
    </citation>
    <scope>NUCLEOTIDE SEQUENCE [LARGE SCALE GENOMIC DNA]</scope>
    <source>
        <strain evidence="2 3">DSM 1989</strain>
    </source>
</reference>
<organism evidence="2 3">
    <name type="scientific">Andreesenia angusta</name>
    <dbReference type="NCBI Taxonomy" id="39480"/>
    <lineage>
        <taxon>Bacteria</taxon>
        <taxon>Bacillati</taxon>
        <taxon>Bacillota</taxon>
        <taxon>Tissierellia</taxon>
        <taxon>Tissierellales</taxon>
        <taxon>Gottschalkiaceae</taxon>
        <taxon>Andreesenia</taxon>
    </lineage>
</organism>
<dbReference type="InterPro" id="IPR038071">
    <property type="entry name" value="UROD/MetE-like_sf"/>
</dbReference>
<proteinExistence type="predicted"/>
<dbReference type="PANTHER" id="PTHR47099:SF1">
    <property type="entry name" value="METHYLCOBAMIDE:COM METHYLTRANSFERASE MTBA"/>
    <property type="match status" value="1"/>
</dbReference>
<dbReference type="SUPFAM" id="SSF51726">
    <property type="entry name" value="UROD/MetE-like"/>
    <property type="match status" value="1"/>
</dbReference>